<dbReference type="SUPFAM" id="SSF49363">
    <property type="entry name" value="Purple acid phosphatase, N-terminal domain"/>
    <property type="match status" value="1"/>
</dbReference>
<dbReference type="HOGENOM" id="CLU_013387_5_0_1"/>
<feature type="domain" description="Calcineurin-like phosphoesterase" evidence="4">
    <location>
        <begin position="127"/>
        <end position="332"/>
    </location>
</feature>
<dbReference type="AlphaFoldDB" id="V4AHM2"/>
<evidence type="ECO:0000259" key="6">
    <source>
        <dbReference type="Pfam" id="PF16656"/>
    </source>
</evidence>
<dbReference type="Proteomes" id="UP000030746">
    <property type="component" value="Unassembled WGS sequence"/>
</dbReference>
<dbReference type="InterPro" id="IPR015914">
    <property type="entry name" value="PAPs_N"/>
</dbReference>
<keyword evidence="1 3" id="KW-0732">Signal</keyword>
<evidence type="ECO:0000313" key="7">
    <source>
        <dbReference type="EMBL" id="ESO96417.1"/>
    </source>
</evidence>
<gene>
    <name evidence="7" type="ORF">LOTGIDRAFT_150028</name>
</gene>
<dbReference type="OrthoDB" id="45007at2759"/>
<dbReference type="PANTHER" id="PTHR45867:SF3">
    <property type="entry name" value="ACID PHOSPHATASE TYPE 7"/>
    <property type="match status" value="1"/>
</dbReference>
<dbReference type="STRING" id="225164.V4AHM2"/>
<feature type="domain" description="Purple acid phosphatase C-terminal" evidence="5">
    <location>
        <begin position="357"/>
        <end position="419"/>
    </location>
</feature>
<dbReference type="Pfam" id="PF00149">
    <property type="entry name" value="Metallophos"/>
    <property type="match status" value="1"/>
</dbReference>
<dbReference type="Gene3D" id="2.60.40.380">
    <property type="entry name" value="Purple acid phosphatase-like, N-terminal"/>
    <property type="match status" value="1"/>
</dbReference>
<comment type="catalytic activity">
    <reaction evidence="3">
        <text>a phosphate monoester + H2O = an alcohol + phosphate</text>
        <dbReference type="Rhea" id="RHEA:15017"/>
        <dbReference type="ChEBI" id="CHEBI:15377"/>
        <dbReference type="ChEBI" id="CHEBI:30879"/>
        <dbReference type="ChEBI" id="CHEBI:43474"/>
        <dbReference type="ChEBI" id="CHEBI:67140"/>
        <dbReference type="EC" id="3.1.3.2"/>
    </reaction>
</comment>
<dbReference type="PANTHER" id="PTHR45867">
    <property type="entry name" value="PURPLE ACID PHOSPHATASE"/>
    <property type="match status" value="1"/>
</dbReference>
<dbReference type="RefSeq" id="XP_009052782.1">
    <property type="nucleotide sequence ID" value="XM_009054534.1"/>
</dbReference>
<dbReference type="Pfam" id="PF16656">
    <property type="entry name" value="Pur_ac_phosph_N"/>
    <property type="match status" value="1"/>
</dbReference>
<dbReference type="InterPro" id="IPR029052">
    <property type="entry name" value="Metallo-depent_PP-like"/>
</dbReference>
<dbReference type="InterPro" id="IPR004843">
    <property type="entry name" value="Calcineurin-like_PHP"/>
</dbReference>
<dbReference type="EC" id="3.1.3.2" evidence="3"/>
<evidence type="ECO:0000256" key="2">
    <source>
        <dbReference type="ARBA" id="ARBA00023180"/>
    </source>
</evidence>
<dbReference type="InterPro" id="IPR041792">
    <property type="entry name" value="MPP_PAP"/>
</dbReference>
<protein>
    <recommendedName>
        <fullName evidence="3">Purple acid phosphatase</fullName>
        <ecNumber evidence="3">3.1.3.2</ecNumber>
    </recommendedName>
</protein>
<dbReference type="CTD" id="20235499"/>
<organism evidence="7 8">
    <name type="scientific">Lottia gigantea</name>
    <name type="common">Giant owl limpet</name>
    <dbReference type="NCBI Taxonomy" id="225164"/>
    <lineage>
        <taxon>Eukaryota</taxon>
        <taxon>Metazoa</taxon>
        <taxon>Spiralia</taxon>
        <taxon>Lophotrochozoa</taxon>
        <taxon>Mollusca</taxon>
        <taxon>Gastropoda</taxon>
        <taxon>Patellogastropoda</taxon>
        <taxon>Lottioidea</taxon>
        <taxon>Lottiidae</taxon>
        <taxon>Lottia</taxon>
    </lineage>
</organism>
<dbReference type="InterPro" id="IPR008963">
    <property type="entry name" value="Purple_acid_Pase-like_N"/>
</dbReference>
<dbReference type="GeneID" id="20235499"/>
<sequence>MELALFSLLILINLTNSKKIGVFEPQQVHIALGVTIDKISVTWSTRYDTVESIVVYGIDNLESGNETIGTSSKFVDATGKNVQYLHHVTLSGLKPATKYTYICGSKGQWSPVYTFTTMKAGNDWSPRFVFYGDLGFINSQSVPRLDKDIQNGMYDVALHVGDFAYNLDTYSGTTGDNFMNIIQPVAANLPYMTCPGNHEFANNFTQYKRRFFMPGDENGDRMYYSFNVGPIHIISFSTEYFFDINYGIMQIPRMFEWLKNDLRKATINRNEQPWIVTMAHRPMYCSNDDRDDCTHHESLVRVGVPILHIFGLEDLFNEYGVDLMLWAHEHSYERLWPIYNREVYNGSRQYPYTNPGAPVHIITGSAGCQENIDPFDKDRPYWSAKRIPDYGYTRMAVINRTHLYMEQVSDSKGGSVADQMWLIKEKHGPYPTAMKFRQVP</sequence>
<evidence type="ECO:0000259" key="4">
    <source>
        <dbReference type="Pfam" id="PF00149"/>
    </source>
</evidence>
<comment type="similarity">
    <text evidence="3">Belongs to the metallophosphoesterase superfamily. Purple acid phosphatase family.</text>
</comment>
<feature type="chain" id="PRO_5005148354" description="Purple acid phosphatase" evidence="3">
    <location>
        <begin position="18"/>
        <end position="440"/>
    </location>
</feature>
<dbReference type="Gene3D" id="3.60.21.10">
    <property type="match status" value="1"/>
</dbReference>
<keyword evidence="3" id="KW-0378">Hydrolase</keyword>
<keyword evidence="8" id="KW-1185">Reference proteome</keyword>
<feature type="signal peptide" evidence="3">
    <location>
        <begin position="1"/>
        <end position="17"/>
    </location>
</feature>
<accession>V4AHM2</accession>
<evidence type="ECO:0000313" key="8">
    <source>
        <dbReference type="Proteomes" id="UP000030746"/>
    </source>
</evidence>
<dbReference type="Pfam" id="PF14008">
    <property type="entry name" value="Metallophos_C"/>
    <property type="match status" value="1"/>
</dbReference>
<dbReference type="OMA" id="SSMWITW"/>
<dbReference type="GO" id="GO:0003993">
    <property type="term" value="F:acid phosphatase activity"/>
    <property type="evidence" value="ECO:0007669"/>
    <property type="project" value="UniProtKB-EC"/>
</dbReference>
<dbReference type="EMBL" id="KB201459">
    <property type="protein sequence ID" value="ESO96417.1"/>
    <property type="molecule type" value="Genomic_DNA"/>
</dbReference>
<dbReference type="CDD" id="cd00063">
    <property type="entry name" value="FN3"/>
    <property type="match status" value="1"/>
</dbReference>
<dbReference type="GO" id="GO:0046872">
    <property type="term" value="F:metal ion binding"/>
    <property type="evidence" value="ECO:0007669"/>
    <property type="project" value="InterPro"/>
</dbReference>
<evidence type="ECO:0000256" key="1">
    <source>
        <dbReference type="ARBA" id="ARBA00022729"/>
    </source>
</evidence>
<name>V4AHM2_LOTGI</name>
<feature type="domain" description="Purple acid phosphatase N-terminal" evidence="6">
    <location>
        <begin position="25"/>
        <end position="117"/>
    </location>
</feature>
<dbReference type="InterPro" id="IPR025733">
    <property type="entry name" value="PAPs_C"/>
</dbReference>
<dbReference type="InterPro" id="IPR003961">
    <property type="entry name" value="FN3_dom"/>
</dbReference>
<proteinExistence type="inferred from homology"/>
<dbReference type="KEGG" id="lgi:LOTGIDRAFT_150028"/>
<dbReference type="SUPFAM" id="SSF56300">
    <property type="entry name" value="Metallo-dependent phosphatases"/>
    <property type="match status" value="1"/>
</dbReference>
<dbReference type="CDD" id="cd00839">
    <property type="entry name" value="MPP_PAPs"/>
    <property type="match status" value="1"/>
</dbReference>
<evidence type="ECO:0000259" key="5">
    <source>
        <dbReference type="Pfam" id="PF14008"/>
    </source>
</evidence>
<evidence type="ECO:0000256" key="3">
    <source>
        <dbReference type="RuleBase" id="RU361203"/>
    </source>
</evidence>
<keyword evidence="2" id="KW-0325">Glycoprotein</keyword>
<reference evidence="7 8" key="1">
    <citation type="journal article" date="2013" name="Nature">
        <title>Insights into bilaterian evolution from three spiralian genomes.</title>
        <authorList>
            <person name="Simakov O."/>
            <person name="Marletaz F."/>
            <person name="Cho S.J."/>
            <person name="Edsinger-Gonzales E."/>
            <person name="Havlak P."/>
            <person name="Hellsten U."/>
            <person name="Kuo D.H."/>
            <person name="Larsson T."/>
            <person name="Lv J."/>
            <person name="Arendt D."/>
            <person name="Savage R."/>
            <person name="Osoegawa K."/>
            <person name="de Jong P."/>
            <person name="Grimwood J."/>
            <person name="Chapman J.A."/>
            <person name="Shapiro H."/>
            <person name="Aerts A."/>
            <person name="Otillar R.P."/>
            <person name="Terry A.Y."/>
            <person name="Boore J.L."/>
            <person name="Grigoriev I.V."/>
            <person name="Lindberg D.R."/>
            <person name="Seaver E.C."/>
            <person name="Weisblat D.A."/>
            <person name="Putnam N.H."/>
            <person name="Rokhsar D.S."/>
        </authorList>
    </citation>
    <scope>NUCLEOTIDE SEQUENCE [LARGE SCALE GENOMIC DNA]</scope>
</reference>